<gene>
    <name evidence="1" type="ORF">L6452_34933</name>
</gene>
<dbReference type="EMBL" id="CM042058">
    <property type="protein sequence ID" value="KAI3685678.1"/>
    <property type="molecule type" value="Genomic_DNA"/>
</dbReference>
<proteinExistence type="predicted"/>
<sequence length="715" mass="81149">MSIFIFKNTSMKSYVYPPILVLFSVTILFLLSSFGAAVDTISRNQAIKDGDTIVSDGEMYELGFCSPGKSKNRYVGIWYKKISKRTIVWVANREKPINDTSGVFELSREGSLRILGAGNTLIWSSNMTVSVTSRNLGAQLLDNGNLVLWDEHSTIENPIWQSFDYPGDTLLPGMKMGKDLVTNREWCLTSWKNPDDPSIGLHKSLVDTNGYPQIFQREGGVPYLRLGPWNGVGFRGFPIENLNPIYSVEFVINDKEIYYRYNLKSSVVQRITVSWDGVPLRMNWVERLKEWDVNGNIIIDRCGHYGRCGPYGTCRINNYPPCSCMEGFEPRLPKEWNAADWSGGCQPKQPFRCGSRDGFRKISGLKFPDTRHSWYNVSMSLDECEMACTRDCSCTAFAQLDIRNGGSGCLLWFDELMDIREYDEKQEIYIRMAASELAGNWNALDKKNTSVQMEHLDALPFFNLHEIVKATDNFSIDNKIGEGGFGPVYKVTYRSSILDWPRRFHIIHGMARGILYLHQDSRLQIIHRDLKAGNILLDADMNPKISDFGLARKFVGQDAMAKTKKVVGTYGYISPEYAVHGRFSIKSDVFSFGVLVLEIVSGKKNRGFSHDGHSDNLLGHAWRLYKEDKSIEIMCASLRNSCIVSEVLRAIHVGLLCVQHHAEDRPTMLSVVLMLVSESELPPPKQPAFFTEESYSEHDYVSSLDEYMITLLYAR</sequence>
<keyword evidence="2" id="KW-1185">Reference proteome</keyword>
<name>A0ACB8YJT9_ARCLA</name>
<accession>A0ACB8YJT9</accession>
<evidence type="ECO:0000313" key="2">
    <source>
        <dbReference type="Proteomes" id="UP001055879"/>
    </source>
</evidence>
<comment type="caution">
    <text evidence="1">The sequence shown here is derived from an EMBL/GenBank/DDBJ whole genome shotgun (WGS) entry which is preliminary data.</text>
</comment>
<evidence type="ECO:0000313" key="1">
    <source>
        <dbReference type="EMBL" id="KAI3685678.1"/>
    </source>
</evidence>
<protein>
    <submittedName>
        <fullName evidence="1">Uncharacterized protein</fullName>
    </submittedName>
</protein>
<reference evidence="1 2" key="2">
    <citation type="journal article" date="2022" name="Mol. Ecol. Resour.">
        <title>The genomes of chicory, endive, great burdock and yacon provide insights into Asteraceae paleo-polyploidization history and plant inulin production.</title>
        <authorList>
            <person name="Fan W."/>
            <person name="Wang S."/>
            <person name="Wang H."/>
            <person name="Wang A."/>
            <person name="Jiang F."/>
            <person name="Liu H."/>
            <person name="Zhao H."/>
            <person name="Xu D."/>
            <person name="Zhang Y."/>
        </authorList>
    </citation>
    <scope>NUCLEOTIDE SEQUENCE [LARGE SCALE GENOMIC DNA]</scope>
    <source>
        <strain evidence="2">cv. Niubang</strain>
    </source>
</reference>
<reference evidence="2" key="1">
    <citation type="journal article" date="2022" name="Mol. Ecol. Resour.">
        <title>The genomes of chicory, endive, great burdock and yacon provide insights into Asteraceae palaeo-polyploidization history and plant inulin production.</title>
        <authorList>
            <person name="Fan W."/>
            <person name="Wang S."/>
            <person name="Wang H."/>
            <person name="Wang A."/>
            <person name="Jiang F."/>
            <person name="Liu H."/>
            <person name="Zhao H."/>
            <person name="Xu D."/>
            <person name="Zhang Y."/>
        </authorList>
    </citation>
    <scope>NUCLEOTIDE SEQUENCE [LARGE SCALE GENOMIC DNA]</scope>
    <source>
        <strain evidence="2">cv. Niubang</strain>
    </source>
</reference>
<organism evidence="1 2">
    <name type="scientific">Arctium lappa</name>
    <name type="common">Greater burdock</name>
    <name type="synonym">Lappa major</name>
    <dbReference type="NCBI Taxonomy" id="4217"/>
    <lineage>
        <taxon>Eukaryota</taxon>
        <taxon>Viridiplantae</taxon>
        <taxon>Streptophyta</taxon>
        <taxon>Embryophyta</taxon>
        <taxon>Tracheophyta</taxon>
        <taxon>Spermatophyta</taxon>
        <taxon>Magnoliopsida</taxon>
        <taxon>eudicotyledons</taxon>
        <taxon>Gunneridae</taxon>
        <taxon>Pentapetalae</taxon>
        <taxon>asterids</taxon>
        <taxon>campanulids</taxon>
        <taxon>Asterales</taxon>
        <taxon>Asteraceae</taxon>
        <taxon>Carduoideae</taxon>
        <taxon>Cardueae</taxon>
        <taxon>Arctiinae</taxon>
        <taxon>Arctium</taxon>
    </lineage>
</organism>
<dbReference type="Proteomes" id="UP001055879">
    <property type="component" value="Linkage Group LG12"/>
</dbReference>